<keyword evidence="1" id="KW-0547">Nucleotide-binding</keyword>
<dbReference type="eggNOG" id="KOG0737">
    <property type="taxonomic scope" value="Eukaryota"/>
</dbReference>
<dbReference type="Gramene" id="Bo2g075600.1">
    <property type="protein sequence ID" value="Bo2g075600.1"/>
    <property type="gene ID" value="Bo2g075600"/>
</dbReference>
<evidence type="ECO:0000313" key="4">
    <source>
        <dbReference type="Proteomes" id="UP000032141"/>
    </source>
</evidence>
<dbReference type="GO" id="GO:0005524">
    <property type="term" value="F:ATP binding"/>
    <property type="evidence" value="ECO:0007669"/>
    <property type="project" value="UniProtKB-KW"/>
</dbReference>
<dbReference type="OMA" id="TIHCASI"/>
<dbReference type="AlphaFoldDB" id="A0A0D3AQ20"/>
<accession>A0A0D3AQ20</accession>
<name>A0A0D3AQ20_BRAOL</name>
<dbReference type="PANTHER" id="PTHR45644">
    <property type="entry name" value="AAA ATPASE, PUTATIVE (AFU_ORTHOLOGUE AFUA_2G12920)-RELATED-RELATED"/>
    <property type="match status" value="1"/>
</dbReference>
<dbReference type="HOGENOM" id="CLU_1024324_0_0_1"/>
<evidence type="ECO:0008006" key="5">
    <source>
        <dbReference type="Google" id="ProtNLM"/>
    </source>
</evidence>
<dbReference type="InterPro" id="IPR051701">
    <property type="entry name" value="Mito_OM_Translocase_MSP1"/>
</dbReference>
<dbReference type="PANTHER" id="PTHR45644:SF84">
    <property type="entry name" value="AAA+ ATPASE DOMAIN-CONTAINING PROTEIN"/>
    <property type="match status" value="1"/>
</dbReference>
<dbReference type="EnsemblPlants" id="Bo2g075600.1">
    <property type="protein sequence ID" value="Bo2g075600.1"/>
    <property type="gene ID" value="Bo2g075600"/>
</dbReference>
<evidence type="ECO:0000313" key="3">
    <source>
        <dbReference type="EnsemblPlants" id="Bo2g075600.1"/>
    </source>
</evidence>
<dbReference type="InterPro" id="IPR003960">
    <property type="entry name" value="ATPase_AAA_CS"/>
</dbReference>
<dbReference type="Proteomes" id="UP000032141">
    <property type="component" value="Chromosome C2"/>
</dbReference>
<organism evidence="3 4">
    <name type="scientific">Brassica oleracea var. oleracea</name>
    <dbReference type="NCBI Taxonomy" id="109376"/>
    <lineage>
        <taxon>Eukaryota</taxon>
        <taxon>Viridiplantae</taxon>
        <taxon>Streptophyta</taxon>
        <taxon>Embryophyta</taxon>
        <taxon>Tracheophyta</taxon>
        <taxon>Spermatophyta</taxon>
        <taxon>Magnoliopsida</taxon>
        <taxon>eudicotyledons</taxon>
        <taxon>Gunneridae</taxon>
        <taxon>Pentapetalae</taxon>
        <taxon>rosids</taxon>
        <taxon>malvids</taxon>
        <taxon>Brassicales</taxon>
        <taxon>Brassicaceae</taxon>
        <taxon>Brassiceae</taxon>
        <taxon>Brassica</taxon>
    </lineage>
</organism>
<protein>
    <recommendedName>
        <fullName evidence="5">ATPase AAA-type core domain-containing protein</fullName>
    </recommendedName>
</protein>
<dbReference type="Gene3D" id="3.40.50.300">
    <property type="entry name" value="P-loop containing nucleotide triphosphate hydrolases"/>
    <property type="match status" value="1"/>
</dbReference>
<sequence length="272" mass="30973">MTFSQIPHSLMCKRLYYPHLISTQLLLSLPVEIHISLIRRNPSPLSNKIRRLSQAAGDRRISENRYSKAPKFSRWRCSRRQRDEFFSLMCHNVSLERSSANARVMVLAATNRPSELDEAIMRRLPQAFEIGMPERKERAEILKVTLKGERVPRPLSQLDLEKVLATSKKTQAAAGEYCGLRWSREPVEVEAAISGISKLLVSQFINLQSGSQDKTIHCASIFVVSREIVALHIRVLELLEDGDIRSIKPFEILKLLNLNSDSSEVVHVHSKP</sequence>
<dbReference type="SUPFAM" id="SSF52540">
    <property type="entry name" value="P-loop containing nucleoside triphosphate hydrolases"/>
    <property type="match status" value="1"/>
</dbReference>
<reference evidence="3" key="2">
    <citation type="submission" date="2015-03" db="UniProtKB">
        <authorList>
            <consortium name="EnsemblPlants"/>
        </authorList>
    </citation>
    <scope>IDENTIFICATION</scope>
</reference>
<evidence type="ECO:0000256" key="1">
    <source>
        <dbReference type="ARBA" id="ARBA00022741"/>
    </source>
</evidence>
<proteinExistence type="predicted"/>
<dbReference type="GO" id="GO:0016887">
    <property type="term" value="F:ATP hydrolysis activity"/>
    <property type="evidence" value="ECO:0007669"/>
    <property type="project" value="InterPro"/>
</dbReference>
<dbReference type="Gene3D" id="1.10.8.60">
    <property type="match status" value="1"/>
</dbReference>
<dbReference type="STRING" id="109376.A0A0D3AQ20"/>
<dbReference type="GO" id="GO:0005741">
    <property type="term" value="C:mitochondrial outer membrane"/>
    <property type="evidence" value="ECO:0007669"/>
    <property type="project" value="TreeGrafter"/>
</dbReference>
<keyword evidence="2" id="KW-0067">ATP-binding</keyword>
<keyword evidence="4" id="KW-1185">Reference proteome</keyword>
<evidence type="ECO:0000256" key="2">
    <source>
        <dbReference type="ARBA" id="ARBA00022840"/>
    </source>
</evidence>
<dbReference type="PROSITE" id="PS00674">
    <property type="entry name" value="AAA"/>
    <property type="match status" value="1"/>
</dbReference>
<reference evidence="3 4" key="1">
    <citation type="journal article" date="2014" name="Genome Biol.">
        <title>Transcriptome and methylome profiling reveals relics of genome dominance in the mesopolyploid Brassica oleracea.</title>
        <authorList>
            <person name="Parkin I.A."/>
            <person name="Koh C."/>
            <person name="Tang H."/>
            <person name="Robinson S.J."/>
            <person name="Kagale S."/>
            <person name="Clarke W.E."/>
            <person name="Town C.D."/>
            <person name="Nixon J."/>
            <person name="Krishnakumar V."/>
            <person name="Bidwell S.L."/>
            <person name="Denoeud F."/>
            <person name="Belcram H."/>
            <person name="Links M.G."/>
            <person name="Just J."/>
            <person name="Clarke C."/>
            <person name="Bender T."/>
            <person name="Huebert T."/>
            <person name="Mason A.S."/>
            <person name="Pires J.C."/>
            <person name="Barker G."/>
            <person name="Moore J."/>
            <person name="Walley P.G."/>
            <person name="Manoli S."/>
            <person name="Batley J."/>
            <person name="Edwards D."/>
            <person name="Nelson M.N."/>
            <person name="Wang X."/>
            <person name="Paterson A.H."/>
            <person name="King G."/>
            <person name="Bancroft I."/>
            <person name="Chalhoub B."/>
            <person name="Sharpe A.G."/>
        </authorList>
    </citation>
    <scope>NUCLEOTIDE SEQUENCE</scope>
    <source>
        <strain evidence="3 4">cv. TO1000</strain>
    </source>
</reference>
<dbReference type="InterPro" id="IPR027417">
    <property type="entry name" value="P-loop_NTPase"/>
</dbReference>